<dbReference type="InterPro" id="IPR011009">
    <property type="entry name" value="Kinase-like_dom_sf"/>
</dbReference>
<feature type="region of interest" description="Disordered" evidence="7">
    <location>
        <begin position="1"/>
        <end position="68"/>
    </location>
</feature>
<dbReference type="InParanoid" id="A0A1V9XCK4"/>
<evidence type="ECO:0000256" key="6">
    <source>
        <dbReference type="PROSITE-ProRule" id="PRU10141"/>
    </source>
</evidence>
<feature type="compositionally biased region" description="Basic and acidic residues" evidence="7">
    <location>
        <begin position="412"/>
        <end position="426"/>
    </location>
</feature>
<evidence type="ECO:0000313" key="9">
    <source>
        <dbReference type="EMBL" id="OQR71121.1"/>
    </source>
</evidence>
<dbReference type="EMBL" id="MNPL01015323">
    <property type="protein sequence ID" value="OQR71121.1"/>
    <property type="molecule type" value="Genomic_DNA"/>
</dbReference>
<organism evidence="9 10">
    <name type="scientific">Tropilaelaps mercedesae</name>
    <dbReference type="NCBI Taxonomy" id="418985"/>
    <lineage>
        <taxon>Eukaryota</taxon>
        <taxon>Metazoa</taxon>
        <taxon>Ecdysozoa</taxon>
        <taxon>Arthropoda</taxon>
        <taxon>Chelicerata</taxon>
        <taxon>Arachnida</taxon>
        <taxon>Acari</taxon>
        <taxon>Parasitiformes</taxon>
        <taxon>Mesostigmata</taxon>
        <taxon>Gamasina</taxon>
        <taxon>Dermanyssoidea</taxon>
        <taxon>Laelapidae</taxon>
        <taxon>Tropilaelaps</taxon>
    </lineage>
</organism>
<dbReference type="STRING" id="418985.A0A1V9XCK4"/>
<evidence type="ECO:0000256" key="1">
    <source>
        <dbReference type="ARBA" id="ARBA00022527"/>
    </source>
</evidence>
<keyword evidence="1" id="KW-0723">Serine/threonine-protein kinase</keyword>
<dbReference type="CDD" id="cd00180">
    <property type="entry name" value="PKc"/>
    <property type="match status" value="1"/>
</dbReference>
<dbReference type="PANTHER" id="PTHR24351">
    <property type="entry name" value="RIBOSOMAL PROTEIN S6 KINASE"/>
    <property type="match status" value="1"/>
</dbReference>
<dbReference type="Gene3D" id="1.10.510.10">
    <property type="entry name" value="Transferase(Phosphotransferase) domain 1"/>
    <property type="match status" value="1"/>
</dbReference>
<dbReference type="GO" id="GO:0005524">
    <property type="term" value="F:ATP binding"/>
    <property type="evidence" value="ECO:0007669"/>
    <property type="project" value="UniProtKB-UniRule"/>
</dbReference>
<dbReference type="AlphaFoldDB" id="A0A1V9XCK4"/>
<dbReference type="GO" id="GO:0004674">
    <property type="term" value="F:protein serine/threonine kinase activity"/>
    <property type="evidence" value="ECO:0007669"/>
    <property type="project" value="UniProtKB-KW"/>
</dbReference>
<keyword evidence="2" id="KW-0808">Transferase</keyword>
<dbReference type="PROSITE" id="PS00107">
    <property type="entry name" value="PROTEIN_KINASE_ATP"/>
    <property type="match status" value="1"/>
</dbReference>
<name>A0A1V9XCK4_9ACAR</name>
<dbReference type="Proteomes" id="UP000192247">
    <property type="component" value="Unassembled WGS sequence"/>
</dbReference>
<keyword evidence="5 6" id="KW-0067">ATP-binding</keyword>
<dbReference type="Pfam" id="PF00069">
    <property type="entry name" value="Pkinase"/>
    <property type="match status" value="1"/>
</dbReference>
<comment type="caution">
    <text evidence="9">The sequence shown here is derived from an EMBL/GenBank/DDBJ whole genome shotgun (WGS) entry which is preliminary data.</text>
</comment>
<evidence type="ECO:0000256" key="5">
    <source>
        <dbReference type="ARBA" id="ARBA00022840"/>
    </source>
</evidence>
<dbReference type="InterPro" id="IPR017441">
    <property type="entry name" value="Protein_kinase_ATP_BS"/>
</dbReference>
<evidence type="ECO:0000313" key="10">
    <source>
        <dbReference type="Proteomes" id="UP000192247"/>
    </source>
</evidence>
<dbReference type="InterPro" id="IPR008266">
    <property type="entry name" value="Tyr_kinase_AS"/>
</dbReference>
<keyword evidence="10" id="KW-1185">Reference proteome</keyword>
<evidence type="ECO:0000259" key="8">
    <source>
        <dbReference type="PROSITE" id="PS50011"/>
    </source>
</evidence>
<feature type="binding site" evidence="6">
    <location>
        <position position="130"/>
    </location>
    <ligand>
        <name>ATP</name>
        <dbReference type="ChEBI" id="CHEBI:30616"/>
    </ligand>
</feature>
<keyword evidence="4 9" id="KW-0418">Kinase</keyword>
<evidence type="ECO:0000256" key="4">
    <source>
        <dbReference type="ARBA" id="ARBA00022777"/>
    </source>
</evidence>
<evidence type="ECO:0000256" key="3">
    <source>
        <dbReference type="ARBA" id="ARBA00022741"/>
    </source>
</evidence>
<evidence type="ECO:0000256" key="2">
    <source>
        <dbReference type="ARBA" id="ARBA00022679"/>
    </source>
</evidence>
<accession>A0A1V9XCK4</accession>
<gene>
    <name evidence="9" type="ORF">BIW11_11194</name>
</gene>
<feature type="compositionally biased region" description="Polar residues" evidence="7">
    <location>
        <begin position="49"/>
        <end position="58"/>
    </location>
</feature>
<keyword evidence="3 6" id="KW-0547">Nucleotide-binding</keyword>
<dbReference type="PROSITE" id="PS50011">
    <property type="entry name" value="PROTEIN_KINASE_DOM"/>
    <property type="match status" value="1"/>
</dbReference>
<feature type="domain" description="Protein kinase" evidence="8">
    <location>
        <begin position="103"/>
        <end position="384"/>
    </location>
</feature>
<dbReference type="SUPFAM" id="SSF56112">
    <property type="entry name" value="Protein kinase-like (PK-like)"/>
    <property type="match status" value="1"/>
</dbReference>
<dbReference type="OrthoDB" id="6494372at2759"/>
<protein>
    <submittedName>
        <fullName evidence="9">Tyrosine-protein kinase SYK-like</fullName>
    </submittedName>
</protein>
<dbReference type="PROSITE" id="PS00109">
    <property type="entry name" value="PROTEIN_KINASE_TYR"/>
    <property type="match status" value="1"/>
</dbReference>
<reference evidence="9" key="1">
    <citation type="journal article" date="2017" name="Gigascience">
        <title>Draft genome of the honey bee ectoparasitic mite, Tropilaelaps mercedesae, is shaped by the parasitic life history.</title>
        <authorList>
            <person name="Dong X."/>
            <person name="Armstrong S.D."/>
            <person name="Xia D."/>
            <person name="Makepeace B.L."/>
            <person name="Darby A.C."/>
            <person name="Kadowaki T."/>
        </authorList>
    </citation>
    <scope>NUCLEOTIDE SEQUENCE [LARGE SCALE GENOMIC DNA]</scope>
    <source>
        <strain evidence="9">Wuxi-XJTLU</strain>
    </source>
</reference>
<evidence type="ECO:0000256" key="7">
    <source>
        <dbReference type="SAM" id="MobiDB-lite"/>
    </source>
</evidence>
<proteinExistence type="predicted"/>
<feature type="region of interest" description="Disordered" evidence="7">
    <location>
        <begin position="403"/>
        <end position="445"/>
    </location>
</feature>
<dbReference type="InterPro" id="IPR000719">
    <property type="entry name" value="Prot_kinase_dom"/>
</dbReference>
<sequence>MSVEPSATDVLRPNFKLKKPRKGTLLSRQESGHVAKHTQKPTSDREVAETQSVTKAKSQPQAEPPVEEEEAIIIPEVGTVVPDSFWMNPLCKKAIAFKVSRVIQVGEAIGQGSFGTVFKISIGREAAALKCVQKSATSQEQQRELTKVKCEFSVWRAVSEHPHVVSLIGFLQTDRNWCFVMEYASLGSLSHYLKDTGGPLEVEQSRRLAGQLAHAIHCVHEMGFLHRDISCSNILLVRSATQPKVLDAKLTDFGLSIRGQTSSSRCGSLAYMSPEVLERSPYATDADWWSYGIVVYCMFVGRTPLSVYAKKKHIELSSLSREMRYELAKNVTIHITRQLSSEQRAFLIDILRDNPVERLGVWRFSLADGRASDTLEPFRRHKFLAGFDWSALDAIEVKLKQQRRHGRTGPFDSKEELELPSPEERLLSAPCSPQLKFPHDRSLSD</sequence>